<keyword evidence="7" id="KW-1185">Reference proteome</keyword>
<dbReference type="InterPro" id="IPR027417">
    <property type="entry name" value="P-loop_NTPase"/>
</dbReference>
<dbReference type="InterPro" id="IPR003439">
    <property type="entry name" value="ABC_transporter-like_ATP-bd"/>
</dbReference>
<evidence type="ECO:0000313" key="7">
    <source>
        <dbReference type="Proteomes" id="UP000510844"/>
    </source>
</evidence>
<gene>
    <name evidence="6" type="ORF">H1D33_25065</name>
</gene>
<dbReference type="Pfam" id="PF00005">
    <property type="entry name" value="ABC_tran"/>
    <property type="match status" value="1"/>
</dbReference>
<dbReference type="SUPFAM" id="SSF52540">
    <property type="entry name" value="P-loop containing nucleoside triphosphate hydrolases"/>
    <property type="match status" value="1"/>
</dbReference>
<dbReference type="AlphaFoldDB" id="A0A7L6B3G0"/>
<dbReference type="InterPro" id="IPR003593">
    <property type="entry name" value="AAA+_ATPase"/>
</dbReference>
<dbReference type="Gene3D" id="3.40.50.300">
    <property type="entry name" value="P-loop containing nucleotide triphosphate hydrolases"/>
    <property type="match status" value="1"/>
</dbReference>
<evidence type="ECO:0000256" key="3">
    <source>
        <dbReference type="ARBA" id="ARBA00022741"/>
    </source>
</evidence>
<dbReference type="Proteomes" id="UP000510844">
    <property type="component" value="Chromosome"/>
</dbReference>
<name>A0A7L6B3G0_9ACTN</name>
<dbReference type="CDD" id="cd03230">
    <property type="entry name" value="ABC_DR_subfamily_A"/>
    <property type="match status" value="1"/>
</dbReference>
<dbReference type="PANTHER" id="PTHR43335">
    <property type="entry name" value="ABC TRANSPORTER, ATP-BINDING PROTEIN"/>
    <property type="match status" value="1"/>
</dbReference>
<keyword evidence="3" id="KW-0547">Nucleotide-binding</keyword>
<reference evidence="7" key="1">
    <citation type="submission" date="2020-07" db="EMBL/GenBank/DDBJ databases">
        <title>A new Micromonospora strain with potent antibiotic activity isolated from the microbiome of a mid-Atlantic deep-sea sponge.</title>
        <authorList>
            <person name="Back C.R."/>
            <person name="Stennett H.L."/>
            <person name="Williams S.E."/>
            <person name="Wang L."/>
            <person name="Ojeda Gomez J."/>
            <person name="Abdulle O.M."/>
            <person name="Duffy T."/>
            <person name="Hendry K.R."/>
            <person name="Powell D."/>
            <person name="Stach J.E."/>
            <person name="Essex-Lopresti A.E."/>
            <person name="Willis C.L."/>
            <person name="Curnow P."/>
            <person name="Race P.R."/>
        </authorList>
    </citation>
    <scope>NUCLEOTIDE SEQUENCE [LARGE SCALE GENOMIC DNA]</scope>
    <source>
        <strain evidence="7">28ISP2-46</strain>
    </source>
</reference>
<dbReference type="PANTHER" id="PTHR43335:SF2">
    <property type="entry name" value="ABC TRANSPORTER, ATP-BINDING PROTEIN"/>
    <property type="match status" value="1"/>
</dbReference>
<dbReference type="SMART" id="SM00382">
    <property type="entry name" value="AAA"/>
    <property type="match status" value="1"/>
</dbReference>
<comment type="similarity">
    <text evidence="1">Belongs to the ABC transporter superfamily.</text>
</comment>
<dbReference type="PROSITE" id="PS50893">
    <property type="entry name" value="ABC_TRANSPORTER_2"/>
    <property type="match status" value="1"/>
</dbReference>
<dbReference type="RefSeq" id="WP_181569038.1">
    <property type="nucleotide sequence ID" value="NZ_CP059322.2"/>
</dbReference>
<sequence>MTFLLDADGLGKRYGRQRVLTDCTVRIPAGHVVGLVGPNGAGKSTLLELAAGLIEPSEGSIRVLGEVPASSTRQLSQVGFVAQHAPVYRAFTVAEHLRLGAELNERWDSAFANSRIEQLGLDPQHRAGQLSGGQRALLALTMAVAKRPELLIFDEPVATLDPLARHGFLRNLMESVAELGASVILSSHVIEDLERVCDYLVVLSAGRIQLADDVADLTATHHRLVGGLDLRAGLPEGVEVIEEQRTSRQSTLLVRSAGPLPDGLPEAEHPDLENVILAYLNKATPIRRTEPAQPAAEVGR</sequence>
<organism evidence="6 7">
    <name type="scientific">Micromonospora robiginosa</name>
    <dbReference type="NCBI Taxonomy" id="2749844"/>
    <lineage>
        <taxon>Bacteria</taxon>
        <taxon>Bacillati</taxon>
        <taxon>Actinomycetota</taxon>
        <taxon>Actinomycetes</taxon>
        <taxon>Micromonosporales</taxon>
        <taxon>Micromonosporaceae</taxon>
        <taxon>Micromonospora</taxon>
    </lineage>
</organism>
<evidence type="ECO:0000256" key="1">
    <source>
        <dbReference type="ARBA" id="ARBA00005417"/>
    </source>
</evidence>
<evidence type="ECO:0000313" key="6">
    <source>
        <dbReference type="EMBL" id="QLQ36523.1"/>
    </source>
</evidence>
<evidence type="ECO:0000256" key="4">
    <source>
        <dbReference type="ARBA" id="ARBA00022840"/>
    </source>
</evidence>
<proteinExistence type="inferred from homology"/>
<keyword evidence="2" id="KW-0813">Transport</keyword>
<protein>
    <submittedName>
        <fullName evidence="6">ABC transporter ATP-binding protein</fullName>
    </submittedName>
</protein>
<dbReference type="GO" id="GO:0016887">
    <property type="term" value="F:ATP hydrolysis activity"/>
    <property type="evidence" value="ECO:0007669"/>
    <property type="project" value="InterPro"/>
</dbReference>
<evidence type="ECO:0000256" key="2">
    <source>
        <dbReference type="ARBA" id="ARBA00022448"/>
    </source>
</evidence>
<feature type="domain" description="ABC transporter" evidence="5">
    <location>
        <begin position="5"/>
        <end position="230"/>
    </location>
</feature>
<dbReference type="GO" id="GO:0005524">
    <property type="term" value="F:ATP binding"/>
    <property type="evidence" value="ECO:0007669"/>
    <property type="project" value="UniProtKB-KW"/>
</dbReference>
<dbReference type="EMBL" id="CP059322">
    <property type="protein sequence ID" value="QLQ36523.1"/>
    <property type="molecule type" value="Genomic_DNA"/>
</dbReference>
<keyword evidence="4 6" id="KW-0067">ATP-binding</keyword>
<dbReference type="KEGG" id="mfeu:H1D33_25065"/>
<reference evidence="6 7" key="2">
    <citation type="journal article" date="2021" name="Mar. Drugs">
        <title>A New Micromonospora Strain with Antibiotic Activity Isolated from the Microbiome of a Mid-Atlantic Deep-Sea Sponge.</title>
        <authorList>
            <person name="Back C.R."/>
            <person name="Stennett H.L."/>
            <person name="Williams S.E."/>
            <person name="Wang L."/>
            <person name="Ojeda Gomez J."/>
            <person name="Abdulle O.M."/>
            <person name="Duffy T."/>
            <person name="Neal C."/>
            <person name="Mantell J."/>
            <person name="Jepson M.A."/>
            <person name="Hendry K.R."/>
            <person name="Powell D."/>
            <person name="Stach J.E.M."/>
            <person name="Essex-Lopresti A.E."/>
            <person name="Willis C.L."/>
            <person name="Curnow P."/>
            <person name="Race P.R."/>
        </authorList>
    </citation>
    <scope>NUCLEOTIDE SEQUENCE [LARGE SCALE GENOMIC DNA]</scope>
    <source>
        <strain evidence="6 7">28ISP2-46</strain>
    </source>
</reference>
<evidence type="ECO:0000259" key="5">
    <source>
        <dbReference type="PROSITE" id="PS50893"/>
    </source>
</evidence>
<accession>A0A7L6B3G0</accession>